<dbReference type="Proteomes" id="UP000199167">
    <property type="component" value="Unassembled WGS sequence"/>
</dbReference>
<keyword evidence="1" id="KW-1133">Transmembrane helix</keyword>
<sequence>MTHKKDDFLEDIFATARIDDPVPSADLRARVLANAVVARTPERRSTGQLWPGFLALLGGWPALGGVAAAGVAGLWVGLAPPAAVESLAADVFGTTTSVSFLSGFDAFETGDLIDG</sequence>
<evidence type="ECO:0000313" key="2">
    <source>
        <dbReference type="EMBL" id="SEW25401.1"/>
    </source>
</evidence>
<gene>
    <name evidence="2" type="ORF">SAMN04488515_1857</name>
</gene>
<evidence type="ECO:0000313" key="3">
    <source>
        <dbReference type="Proteomes" id="UP000199167"/>
    </source>
</evidence>
<proteinExistence type="predicted"/>
<organism evidence="2 3">
    <name type="scientific">Cognatiyoonia koreensis</name>
    <dbReference type="NCBI Taxonomy" id="364200"/>
    <lineage>
        <taxon>Bacteria</taxon>
        <taxon>Pseudomonadati</taxon>
        <taxon>Pseudomonadota</taxon>
        <taxon>Alphaproteobacteria</taxon>
        <taxon>Rhodobacterales</taxon>
        <taxon>Paracoccaceae</taxon>
        <taxon>Cognatiyoonia</taxon>
    </lineage>
</organism>
<accession>A0A1I0QEL6</accession>
<name>A0A1I0QEL6_9RHOB</name>
<feature type="transmembrane region" description="Helical" evidence="1">
    <location>
        <begin position="53"/>
        <end position="78"/>
    </location>
</feature>
<dbReference type="STRING" id="364200.SAMN04488515_1857"/>
<dbReference type="AlphaFoldDB" id="A0A1I0QEL6"/>
<reference evidence="2 3" key="1">
    <citation type="submission" date="2016-10" db="EMBL/GenBank/DDBJ databases">
        <authorList>
            <person name="de Groot N.N."/>
        </authorList>
    </citation>
    <scope>NUCLEOTIDE SEQUENCE [LARGE SCALE GENOMIC DNA]</scope>
    <source>
        <strain evidence="2 3">DSM 17925</strain>
    </source>
</reference>
<evidence type="ECO:0008006" key="4">
    <source>
        <dbReference type="Google" id="ProtNLM"/>
    </source>
</evidence>
<keyword evidence="1" id="KW-0472">Membrane</keyword>
<dbReference type="EMBL" id="FOIZ01000001">
    <property type="protein sequence ID" value="SEW25401.1"/>
    <property type="molecule type" value="Genomic_DNA"/>
</dbReference>
<evidence type="ECO:0000256" key="1">
    <source>
        <dbReference type="SAM" id="Phobius"/>
    </source>
</evidence>
<protein>
    <recommendedName>
        <fullName evidence="4">Dihydroorotate dehydrogenase</fullName>
    </recommendedName>
</protein>
<keyword evidence="1" id="KW-0812">Transmembrane</keyword>
<dbReference type="RefSeq" id="WP_089993071.1">
    <property type="nucleotide sequence ID" value="NZ_FOIZ01000001.1"/>
</dbReference>
<keyword evidence="3" id="KW-1185">Reference proteome</keyword>